<dbReference type="EMBL" id="BART01007367">
    <property type="protein sequence ID" value="GAG56856.1"/>
    <property type="molecule type" value="Genomic_DNA"/>
</dbReference>
<comment type="caution">
    <text evidence="2">The sequence shown here is derived from an EMBL/GenBank/DDBJ whole genome shotgun (WGS) entry which is preliminary data.</text>
</comment>
<keyword evidence="1" id="KW-1133">Transmembrane helix</keyword>
<accession>X1A9K2</accession>
<evidence type="ECO:0000256" key="1">
    <source>
        <dbReference type="SAM" id="Phobius"/>
    </source>
</evidence>
<evidence type="ECO:0000313" key="2">
    <source>
        <dbReference type="EMBL" id="GAG56856.1"/>
    </source>
</evidence>
<keyword evidence="1" id="KW-0472">Membrane</keyword>
<name>X1A9K2_9ZZZZ</name>
<keyword evidence="1" id="KW-0812">Transmembrane</keyword>
<gene>
    <name evidence="2" type="ORF">S01H4_16777</name>
</gene>
<protein>
    <submittedName>
        <fullName evidence="2">Uncharacterized protein</fullName>
    </submittedName>
</protein>
<proteinExistence type="predicted"/>
<feature type="non-terminal residue" evidence="2">
    <location>
        <position position="1"/>
    </location>
</feature>
<reference evidence="2" key="1">
    <citation type="journal article" date="2014" name="Front. Microbiol.">
        <title>High frequency of phylogenetically diverse reductive dehalogenase-homologous genes in deep subseafloor sedimentary metagenomes.</title>
        <authorList>
            <person name="Kawai M."/>
            <person name="Futagami T."/>
            <person name="Toyoda A."/>
            <person name="Takaki Y."/>
            <person name="Nishi S."/>
            <person name="Hori S."/>
            <person name="Arai W."/>
            <person name="Tsubouchi T."/>
            <person name="Morono Y."/>
            <person name="Uchiyama I."/>
            <person name="Ito T."/>
            <person name="Fujiyama A."/>
            <person name="Inagaki F."/>
            <person name="Takami H."/>
        </authorList>
    </citation>
    <scope>NUCLEOTIDE SEQUENCE</scope>
    <source>
        <strain evidence="2">Expedition CK06-06</strain>
    </source>
</reference>
<dbReference type="AlphaFoldDB" id="X1A9K2"/>
<organism evidence="2">
    <name type="scientific">marine sediment metagenome</name>
    <dbReference type="NCBI Taxonomy" id="412755"/>
    <lineage>
        <taxon>unclassified sequences</taxon>
        <taxon>metagenomes</taxon>
        <taxon>ecological metagenomes</taxon>
    </lineage>
</organism>
<sequence>YRVSRIEYRVKKISFKLSVISLLRFLSLRALIYQSVAISLLNKKLKAKSAKS</sequence>
<feature type="transmembrane region" description="Helical" evidence="1">
    <location>
        <begin position="20"/>
        <end position="41"/>
    </location>
</feature>